<name>B3GVD1_TRYBB</name>
<feature type="transmembrane region" description="Helical" evidence="1">
    <location>
        <begin position="107"/>
        <end position="134"/>
    </location>
</feature>
<evidence type="ECO:0000313" key="2">
    <source>
        <dbReference type="EMBL" id="CAQ57284.1"/>
    </source>
</evidence>
<accession>B3GVD1</accession>
<keyword evidence="1" id="KW-0812">Transmembrane</keyword>
<protein>
    <submittedName>
        <fullName evidence="2">Uncharacterized protein</fullName>
    </submittedName>
</protein>
<organism evidence="2">
    <name type="scientific">Trypanosoma brucei brucei</name>
    <dbReference type="NCBI Taxonomy" id="5702"/>
    <lineage>
        <taxon>Eukaryota</taxon>
        <taxon>Discoba</taxon>
        <taxon>Euglenozoa</taxon>
        <taxon>Kinetoplastea</taxon>
        <taxon>Metakinetoplastina</taxon>
        <taxon>Trypanosomatida</taxon>
        <taxon>Trypanosomatidae</taxon>
        <taxon>Trypanosoma</taxon>
    </lineage>
</organism>
<reference evidence="2" key="1">
    <citation type="submission" date="2008-05" db="EMBL/GenBank/DDBJ databases">
        <title>The architecture of bloodstream-form variant surface glycoprotein expression sites in Trypanosoma brucei Lister 427.</title>
        <authorList>
            <person name="Hertz-Fowler C."/>
            <person name="Figueiredo L.M."/>
            <person name="Quail M.A."/>
            <person name="Becker M."/>
            <person name="Jackson A."/>
            <person name="Bason N."/>
            <person name="Brooks K."/>
            <person name="Churcher C."/>
            <person name="Fahkro D."/>
            <person name="Goodhead I."/>
            <person name="Heath P."/>
            <person name="Mungall K."/>
            <person name="Harris D."/>
            <person name="Hauser H."/>
            <person name="Sanders M."/>
            <person name="Saunders D."/>
            <person name="Seeger K."/>
            <person name="Taylor J.E."/>
            <person name="Walker D."/>
            <person name="White B."/>
            <person name="Young R."/>
            <person name="Kartvelishvili M."/>
            <person name="Sharp S."/>
            <person name="Cross G.A."/>
            <person name="Rudenko G."/>
            <person name="Barry J.D."/>
            <person name="Louis E.J."/>
            <person name="Berriman M."/>
        </authorList>
    </citation>
    <scope>NUCLEOTIDE SEQUENCE</scope>
    <source>
        <strain evidence="2">Lister 427</strain>
    </source>
</reference>
<proteinExistence type="predicted"/>
<feature type="transmembrane region" description="Helical" evidence="1">
    <location>
        <begin position="30"/>
        <end position="61"/>
    </location>
</feature>
<gene>
    <name evidence="2" type="ORF">Tb427.BES40.12</name>
</gene>
<dbReference type="EMBL" id="FM162566">
    <property type="protein sequence ID" value="CAQ57284.1"/>
    <property type="molecule type" value="Genomic_DNA"/>
</dbReference>
<sequence length="140" mass="15715">MFQSYMPSQPAIRGMLLVEPLTLVDSRYRIIFFLLPSSFVALSLLLDLSTCVVACALCFFYDQQVLFLQPFFHWLCVAKNTPQLLQLISGKGAAPLRQHRLTSYGTLLFYLLLVHSTARGAYLGSCVLFSGGFVHCNSRL</sequence>
<keyword evidence="1" id="KW-1133">Transmembrane helix</keyword>
<evidence type="ECO:0000256" key="1">
    <source>
        <dbReference type="SAM" id="Phobius"/>
    </source>
</evidence>
<keyword evidence="1" id="KW-0472">Membrane</keyword>
<dbReference type="AlphaFoldDB" id="B3GVD1"/>